<organism evidence="1 2">
    <name type="scientific">Cardiocondyla obscurior</name>
    <dbReference type="NCBI Taxonomy" id="286306"/>
    <lineage>
        <taxon>Eukaryota</taxon>
        <taxon>Metazoa</taxon>
        <taxon>Ecdysozoa</taxon>
        <taxon>Arthropoda</taxon>
        <taxon>Hexapoda</taxon>
        <taxon>Insecta</taxon>
        <taxon>Pterygota</taxon>
        <taxon>Neoptera</taxon>
        <taxon>Endopterygota</taxon>
        <taxon>Hymenoptera</taxon>
        <taxon>Apocrita</taxon>
        <taxon>Aculeata</taxon>
        <taxon>Formicoidea</taxon>
        <taxon>Formicidae</taxon>
        <taxon>Myrmicinae</taxon>
        <taxon>Cardiocondyla</taxon>
    </lineage>
</organism>
<dbReference type="AlphaFoldDB" id="A0AAW2GAU7"/>
<evidence type="ECO:0000313" key="1">
    <source>
        <dbReference type="EMBL" id="KAL0124346.1"/>
    </source>
</evidence>
<dbReference type="Proteomes" id="UP001430953">
    <property type="component" value="Unassembled WGS sequence"/>
</dbReference>
<accession>A0AAW2GAU7</accession>
<reference evidence="1 2" key="1">
    <citation type="submission" date="2023-03" db="EMBL/GenBank/DDBJ databases">
        <title>High recombination rates correlate with genetic variation in Cardiocondyla obscurior ants.</title>
        <authorList>
            <person name="Errbii M."/>
        </authorList>
    </citation>
    <scope>NUCLEOTIDE SEQUENCE [LARGE SCALE GENOMIC DNA]</scope>
    <source>
        <strain evidence="1">Alpha-2009</strain>
        <tissue evidence="1">Whole body</tissue>
    </source>
</reference>
<dbReference type="EMBL" id="JADYXP020000005">
    <property type="protein sequence ID" value="KAL0124346.1"/>
    <property type="molecule type" value="Genomic_DNA"/>
</dbReference>
<gene>
    <name evidence="1" type="ORF">PUN28_006286</name>
</gene>
<keyword evidence="2" id="KW-1185">Reference proteome</keyword>
<comment type="caution">
    <text evidence="1">The sequence shown here is derived from an EMBL/GenBank/DDBJ whole genome shotgun (WGS) entry which is preliminary data.</text>
</comment>
<protein>
    <submittedName>
        <fullName evidence="1">Uncharacterized protein</fullName>
    </submittedName>
</protein>
<name>A0AAW2GAU7_9HYME</name>
<evidence type="ECO:0000313" key="2">
    <source>
        <dbReference type="Proteomes" id="UP001430953"/>
    </source>
</evidence>
<sequence length="166" mass="18882">MECLAFHAEKINTVRKIIRNLRPAAQYFRNILQLLKSCSKKKLKQPKANNALLDSSDSAVSSVLIRMLHDSKHDGLTCLSHILGQSPSWGTVRASGNAGALAKTDMHRMYKRDRLLLGRGSSFCIDRVTIRELEFLVASRNYTRQERYSDYDRRRGGSRTLLCLVN</sequence>
<proteinExistence type="predicted"/>